<dbReference type="Proteomes" id="UP001062632">
    <property type="component" value="Unassembled WGS sequence"/>
</dbReference>
<evidence type="ECO:0000313" key="2">
    <source>
        <dbReference type="EMBL" id="GBR51317.1"/>
    </source>
</evidence>
<protein>
    <submittedName>
        <fullName evidence="2">Uncharacterized protein</fullName>
    </submittedName>
</protein>
<gene>
    <name evidence="2" type="ORF">AA106555_0505</name>
</gene>
<reference evidence="2 3" key="1">
    <citation type="submission" date="2013-04" db="EMBL/GenBank/DDBJ databases">
        <title>The genome sequencing project of 58 acetic acid bacteria.</title>
        <authorList>
            <person name="Okamoto-Kainuma A."/>
            <person name="Ishikawa M."/>
            <person name="Umino S."/>
            <person name="Koizumi Y."/>
            <person name="Shiwa Y."/>
            <person name="Yoshikawa H."/>
            <person name="Matsutani M."/>
            <person name="Matsushita K."/>
        </authorList>
    </citation>
    <scope>NUCLEOTIDE SEQUENCE [LARGE SCALE GENOMIC DNA]</scope>
    <source>
        <strain evidence="2 3">NBRC 106555</strain>
    </source>
</reference>
<feature type="region of interest" description="Disordered" evidence="1">
    <location>
        <begin position="60"/>
        <end position="82"/>
    </location>
</feature>
<proteinExistence type="predicted"/>
<keyword evidence="3" id="KW-1185">Reference proteome</keyword>
<accession>A0ABQ0QNC8</accession>
<organism evidence="2 3">
    <name type="scientific">Neokomagataea thailandica NBRC 106555</name>
    <dbReference type="NCBI Taxonomy" id="1223520"/>
    <lineage>
        <taxon>Bacteria</taxon>
        <taxon>Pseudomonadati</taxon>
        <taxon>Pseudomonadota</taxon>
        <taxon>Alphaproteobacteria</taxon>
        <taxon>Acetobacterales</taxon>
        <taxon>Acetobacteraceae</taxon>
        <taxon>Neokomagataea</taxon>
    </lineage>
</organism>
<name>A0ABQ0QNC8_9PROT</name>
<dbReference type="EMBL" id="BAQC01000012">
    <property type="protein sequence ID" value="GBR51317.1"/>
    <property type="molecule type" value="Genomic_DNA"/>
</dbReference>
<sequence>MPFFWGWSEETGAAFGVYFRDSLVHVLSRFVDVFTDARADNGAYVHSAYGTHTVDNSFNYSPDSTSPTGMRCADNAPISRGQ</sequence>
<evidence type="ECO:0000313" key="3">
    <source>
        <dbReference type="Proteomes" id="UP001062632"/>
    </source>
</evidence>
<comment type="caution">
    <text evidence="2">The sequence shown here is derived from an EMBL/GenBank/DDBJ whole genome shotgun (WGS) entry which is preliminary data.</text>
</comment>
<evidence type="ECO:0000256" key="1">
    <source>
        <dbReference type="SAM" id="MobiDB-lite"/>
    </source>
</evidence>